<dbReference type="EMBL" id="KQ483588">
    <property type="protein sequence ID" value="KYP45505.1"/>
    <property type="molecule type" value="Genomic_DNA"/>
</dbReference>
<dbReference type="InterPro" id="IPR036875">
    <property type="entry name" value="Znf_CCHC_sf"/>
</dbReference>
<organism evidence="2 3">
    <name type="scientific">Cajanus cajan</name>
    <name type="common">Pigeon pea</name>
    <name type="synonym">Cajanus indicus</name>
    <dbReference type="NCBI Taxonomy" id="3821"/>
    <lineage>
        <taxon>Eukaryota</taxon>
        <taxon>Viridiplantae</taxon>
        <taxon>Streptophyta</taxon>
        <taxon>Embryophyta</taxon>
        <taxon>Tracheophyta</taxon>
        <taxon>Spermatophyta</taxon>
        <taxon>Magnoliopsida</taxon>
        <taxon>eudicotyledons</taxon>
        <taxon>Gunneridae</taxon>
        <taxon>Pentapetalae</taxon>
        <taxon>rosids</taxon>
        <taxon>fabids</taxon>
        <taxon>Fabales</taxon>
        <taxon>Fabaceae</taxon>
        <taxon>Papilionoideae</taxon>
        <taxon>50 kb inversion clade</taxon>
        <taxon>NPAAA clade</taxon>
        <taxon>indigoferoid/millettioid clade</taxon>
        <taxon>Phaseoleae</taxon>
        <taxon>Cajanus</taxon>
    </lineage>
</organism>
<keyword evidence="3" id="KW-1185">Reference proteome</keyword>
<feature type="domain" description="Retrovirus-related Pol polyprotein from transposon TNT 1-94-like beta-barrel" evidence="1">
    <location>
        <begin position="328"/>
        <end position="407"/>
    </location>
</feature>
<accession>A0A151RSK2</accession>
<dbReference type="Pfam" id="PF14223">
    <property type="entry name" value="Retrotran_gag_2"/>
    <property type="match status" value="1"/>
</dbReference>
<dbReference type="PANTHER" id="PTHR35317">
    <property type="entry name" value="OS04G0629600 PROTEIN"/>
    <property type="match status" value="1"/>
</dbReference>
<gene>
    <name evidence="2" type="ORF">KK1_032916</name>
</gene>
<protein>
    <submittedName>
        <fullName evidence="2">Retrovirus-related Pol polyprotein from transposon TNT 1-94</fullName>
    </submittedName>
</protein>
<dbReference type="Pfam" id="PF22936">
    <property type="entry name" value="Pol_BBD"/>
    <property type="match status" value="1"/>
</dbReference>
<dbReference type="InterPro" id="IPR054722">
    <property type="entry name" value="PolX-like_BBD"/>
</dbReference>
<dbReference type="GO" id="GO:0008270">
    <property type="term" value="F:zinc ion binding"/>
    <property type="evidence" value="ECO:0007669"/>
    <property type="project" value="InterPro"/>
</dbReference>
<name>A0A151RSK2_CAJCA</name>
<sequence>MSTSTNSPAIPMFNGENYHIWVVKMKFVLRSQGLWNVVISEADPPPLRENPTIAQIKAYEEEKLKKDKAITCLHAGLVDHIFTKIMDLETPKQVWDMIQDEFEGSSRLKSVRVLTLKREFELMKIKDNESVKDYSGRLMDVVNQMRLLGETSFTDQKVVKKIMVSVLEKFEAKISAIEESYDLQTLTITELTIKLHTQEQRVSIRSDEVVEVAFRAKHNGRNFGKSQTFNKNKGKDEGSSRKGNFLPCFHCQRTNHSKEDCWFKDKPLFHCNFCNKNGHSEKYCRLKKNQPEQQLEKQTNVIEEKNDDEDEYLFMASQEFNSHELNTWLIDSGCTSHMTKYLSFFTSIDKSIESKVKMGNGEIVKANGKGTISIATKKGMIIVKDVLYIPKLDQNVLSVPQMLRNGYGVSFKENYCFIMDEHGLEIAKIEMTKNGFYLKFDLIEDHDFIAKIDKSNVWHGRFGHTFMQDIFDMKNSNKWYSKTGGGVRLNNRRSIGRHLHKGTSKRKV</sequence>
<evidence type="ECO:0000313" key="3">
    <source>
        <dbReference type="Proteomes" id="UP000075243"/>
    </source>
</evidence>
<proteinExistence type="predicted"/>
<dbReference type="GO" id="GO:0003676">
    <property type="term" value="F:nucleic acid binding"/>
    <property type="evidence" value="ECO:0007669"/>
    <property type="project" value="InterPro"/>
</dbReference>
<evidence type="ECO:0000259" key="1">
    <source>
        <dbReference type="Pfam" id="PF22936"/>
    </source>
</evidence>
<dbReference type="SUPFAM" id="SSF57756">
    <property type="entry name" value="Retrovirus zinc finger-like domains"/>
    <property type="match status" value="1"/>
</dbReference>
<reference evidence="2" key="1">
    <citation type="journal article" date="2012" name="Nat. Biotechnol.">
        <title>Draft genome sequence of pigeonpea (Cajanus cajan), an orphan legume crop of resource-poor farmers.</title>
        <authorList>
            <person name="Varshney R.K."/>
            <person name="Chen W."/>
            <person name="Li Y."/>
            <person name="Bharti A.K."/>
            <person name="Saxena R.K."/>
            <person name="Schlueter J.A."/>
            <person name="Donoghue M.T."/>
            <person name="Azam S."/>
            <person name="Fan G."/>
            <person name="Whaley A.M."/>
            <person name="Farmer A.D."/>
            <person name="Sheridan J."/>
            <person name="Iwata A."/>
            <person name="Tuteja R."/>
            <person name="Penmetsa R.V."/>
            <person name="Wu W."/>
            <person name="Upadhyaya H.D."/>
            <person name="Yang S.P."/>
            <person name="Shah T."/>
            <person name="Saxena K.B."/>
            <person name="Michael T."/>
            <person name="McCombie W.R."/>
            <person name="Yang B."/>
            <person name="Zhang G."/>
            <person name="Yang H."/>
            <person name="Wang J."/>
            <person name="Spillane C."/>
            <person name="Cook D.R."/>
            <person name="May G.D."/>
            <person name="Xu X."/>
            <person name="Jackson S.A."/>
        </authorList>
    </citation>
    <scope>NUCLEOTIDE SEQUENCE [LARGE SCALE GENOMIC DNA]</scope>
</reference>
<dbReference type="AlphaFoldDB" id="A0A151RSK2"/>
<dbReference type="Gramene" id="C.cajan_31124.t">
    <property type="protein sequence ID" value="C.cajan_31124.t.cds1"/>
    <property type="gene ID" value="C.cajan_31124"/>
</dbReference>
<evidence type="ECO:0000313" key="2">
    <source>
        <dbReference type="EMBL" id="KYP45505.1"/>
    </source>
</evidence>
<dbReference type="PANTHER" id="PTHR35317:SF31">
    <property type="entry name" value="DUF4219 DOMAIN-CONTAINING PROTEIN"/>
    <property type="match status" value="1"/>
</dbReference>
<dbReference type="Proteomes" id="UP000075243">
    <property type="component" value="Unassembled WGS sequence"/>
</dbReference>